<dbReference type="GO" id="GO:0004984">
    <property type="term" value="F:olfactory receptor activity"/>
    <property type="evidence" value="ECO:0007669"/>
    <property type="project" value="InterPro"/>
</dbReference>
<keyword evidence="6" id="KW-0175">Coiled coil</keyword>
<feature type="region of interest" description="Disordered" evidence="7">
    <location>
        <begin position="1"/>
        <end position="36"/>
    </location>
</feature>
<keyword evidence="4" id="KW-0472">Membrane</keyword>
<evidence type="ECO:0000256" key="4">
    <source>
        <dbReference type="ARBA" id="ARBA00023136"/>
    </source>
</evidence>
<evidence type="ECO:0000313" key="8">
    <source>
        <dbReference type="EMBL" id="KAK7805848.1"/>
    </source>
</evidence>
<evidence type="ECO:0000256" key="7">
    <source>
        <dbReference type="SAM" id="MobiDB-lite"/>
    </source>
</evidence>
<evidence type="ECO:0000256" key="6">
    <source>
        <dbReference type="SAM" id="Coils"/>
    </source>
</evidence>
<dbReference type="Pfam" id="PF13853">
    <property type="entry name" value="7tm_4"/>
    <property type="match status" value="1"/>
</dbReference>
<dbReference type="SUPFAM" id="SSF56672">
    <property type="entry name" value="DNA/RNA polymerases"/>
    <property type="match status" value="1"/>
</dbReference>
<reference evidence="8 9" key="1">
    <citation type="journal article" date="2023" name="bioRxiv">
        <title>Conserved and derived expression patterns and positive selection on dental genes reveal complex evolutionary context of ever-growing rodent molars.</title>
        <authorList>
            <person name="Calamari Z.T."/>
            <person name="Song A."/>
            <person name="Cohen E."/>
            <person name="Akter M."/>
            <person name="Roy R.D."/>
            <person name="Hallikas O."/>
            <person name="Christensen M.M."/>
            <person name="Li P."/>
            <person name="Marangoni P."/>
            <person name="Jernvall J."/>
            <person name="Klein O.D."/>
        </authorList>
    </citation>
    <scope>NUCLEOTIDE SEQUENCE [LARGE SCALE GENOMIC DNA]</scope>
    <source>
        <strain evidence="8">V071</strain>
    </source>
</reference>
<keyword evidence="3" id="KW-1133">Transmembrane helix</keyword>
<dbReference type="InterPro" id="IPR000725">
    <property type="entry name" value="Olfact_rcpt"/>
</dbReference>
<accession>A0AAW0HUM4</accession>
<comment type="caution">
    <text evidence="8">The sequence shown here is derived from an EMBL/GenBank/DDBJ whole genome shotgun (WGS) entry which is preliminary data.</text>
</comment>
<dbReference type="Proteomes" id="UP001488838">
    <property type="component" value="Unassembled WGS sequence"/>
</dbReference>
<feature type="compositionally biased region" description="Basic and acidic residues" evidence="7">
    <location>
        <begin position="20"/>
        <end position="36"/>
    </location>
</feature>
<dbReference type="AlphaFoldDB" id="A0AAW0HUM4"/>
<comment type="subcellular location">
    <subcellularLocation>
        <location evidence="1">Membrane</location>
        <topology evidence="1">Multi-pass membrane protein</topology>
    </subcellularLocation>
</comment>
<name>A0AAW0HUM4_MYOGA</name>
<dbReference type="SUPFAM" id="SSF81321">
    <property type="entry name" value="Family A G protein-coupled receptor-like"/>
    <property type="match status" value="1"/>
</dbReference>
<keyword evidence="2" id="KW-0812">Transmembrane</keyword>
<dbReference type="GO" id="GO:0007186">
    <property type="term" value="P:G protein-coupled receptor signaling pathway"/>
    <property type="evidence" value="ECO:0007669"/>
    <property type="project" value="InterPro"/>
</dbReference>
<dbReference type="Gene3D" id="1.20.1070.10">
    <property type="entry name" value="Rhodopsin 7-helix transmembrane proteins"/>
    <property type="match status" value="1"/>
</dbReference>
<dbReference type="GO" id="GO:0016020">
    <property type="term" value="C:membrane"/>
    <property type="evidence" value="ECO:0007669"/>
    <property type="project" value="UniProtKB-SubCell"/>
</dbReference>
<protein>
    <submittedName>
        <fullName evidence="8">Uncharacterized protein</fullName>
    </submittedName>
</protein>
<organism evidence="8 9">
    <name type="scientific">Myodes glareolus</name>
    <name type="common">Bank vole</name>
    <name type="synonym">Clethrionomys glareolus</name>
    <dbReference type="NCBI Taxonomy" id="447135"/>
    <lineage>
        <taxon>Eukaryota</taxon>
        <taxon>Metazoa</taxon>
        <taxon>Chordata</taxon>
        <taxon>Craniata</taxon>
        <taxon>Vertebrata</taxon>
        <taxon>Euteleostomi</taxon>
        <taxon>Mammalia</taxon>
        <taxon>Eutheria</taxon>
        <taxon>Euarchontoglires</taxon>
        <taxon>Glires</taxon>
        <taxon>Rodentia</taxon>
        <taxon>Myomorpha</taxon>
        <taxon>Muroidea</taxon>
        <taxon>Cricetidae</taxon>
        <taxon>Arvicolinae</taxon>
        <taxon>Myodes</taxon>
    </lineage>
</organism>
<evidence type="ECO:0000256" key="2">
    <source>
        <dbReference type="ARBA" id="ARBA00022692"/>
    </source>
</evidence>
<feature type="compositionally biased region" description="Polar residues" evidence="7">
    <location>
        <begin position="7"/>
        <end position="19"/>
    </location>
</feature>
<evidence type="ECO:0000313" key="9">
    <source>
        <dbReference type="Proteomes" id="UP001488838"/>
    </source>
</evidence>
<proteinExistence type="predicted"/>
<evidence type="ECO:0000256" key="3">
    <source>
        <dbReference type="ARBA" id="ARBA00022989"/>
    </source>
</evidence>
<dbReference type="InterPro" id="IPR043502">
    <property type="entry name" value="DNA/RNA_pol_sf"/>
</dbReference>
<gene>
    <name evidence="8" type="ORF">U0070_003903</name>
</gene>
<evidence type="ECO:0000256" key="5">
    <source>
        <dbReference type="ARBA" id="ARBA00023224"/>
    </source>
</evidence>
<dbReference type="EMBL" id="JBBHLL010000326">
    <property type="protein sequence ID" value="KAK7805848.1"/>
    <property type="molecule type" value="Genomic_DNA"/>
</dbReference>
<keyword evidence="9" id="KW-1185">Reference proteome</keyword>
<keyword evidence="5" id="KW-0807">Transducer</keyword>
<evidence type="ECO:0000256" key="1">
    <source>
        <dbReference type="ARBA" id="ARBA00004141"/>
    </source>
</evidence>
<dbReference type="PANTHER" id="PTHR19446">
    <property type="entry name" value="REVERSE TRANSCRIPTASES"/>
    <property type="match status" value="1"/>
</dbReference>
<feature type="coiled-coil region" evidence="6">
    <location>
        <begin position="44"/>
        <end position="126"/>
    </location>
</feature>
<sequence length="399" mass="46664">MGKRQCKNSSNNLKGNKTSPESRDHETRRIEHPTPEEIEEIDSKRILMKIIEELKQELKICRKEMEDKYNKKIEEVSKEMEENYTKKFEEMSKSINEILGNQEKAIKQVMETVQDLKTEMEAMKKTQTEGRLDMKNLDKYHIPKLNQDQVNNLNRPVSREELEAVIKKLHTKKSPEPDGFNVEFYQNFQEELIPTLLNVFHNIETEESLPISFYEATVTLIPKPHKDTTKKENYRPISLMNIDAKILATKFKNTLEKSSIMIRTTVLKTAWYWHKNREVNLRNRIEDPDINPQTYEHLIFDKGAKVVSYVHIVMSVLKIESTQGCCKAFSICISHVTVVSFFYGPATAVHMNSNSSYSPERDKQIFRFHNSFTALLQPVVYFLRNKDIIEGISQGDRAR</sequence>